<dbReference type="PROSITE" id="PS51257">
    <property type="entry name" value="PROKAR_LIPOPROTEIN"/>
    <property type="match status" value="1"/>
</dbReference>
<name>A0A832IB60_9THEM</name>
<protein>
    <recommendedName>
        <fullName evidence="3">Fibronectin type-III domain-containing protein</fullName>
    </recommendedName>
</protein>
<dbReference type="InterPro" id="IPR011044">
    <property type="entry name" value="Quino_amine_DH_bsu"/>
</dbReference>
<comment type="caution">
    <text evidence="2">The sequence shown here is derived from an EMBL/GenBank/DDBJ whole genome shotgun (WGS) entry which is preliminary data.</text>
</comment>
<evidence type="ECO:0000313" key="2">
    <source>
        <dbReference type="EMBL" id="HGZ79762.1"/>
    </source>
</evidence>
<evidence type="ECO:0000256" key="1">
    <source>
        <dbReference type="SAM" id="SignalP"/>
    </source>
</evidence>
<gene>
    <name evidence="2" type="ORF">ENW55_07230</name>
</gene>
<evidence type="ECO:0008006" key="3">
    <source>
        <dbReference type="Google" id="ProtNLM"/>
    </source>
</evidence>
<organism evidence="2">
    <name type="scientific">Pseudothermotoga hypogea</name>
    <dbReference type="NCBI Taxonomy" id="57487"/>
    <lineage>
        <taxon>Bacteria</taxon>
        <taxon>Thermotogati</taxon>
        <taxon>Thermotogota</taxon>
        <taxon>Thermotogae</taxon>
        <taxon>Thermotogales</taxon>
        <taxon>Thermotogaceae</taxon>
        <taxon>Pseudothermotoga</taxon>
    </lineage>
</organism>
<feature type="chain" id="PRO_5032995689" description="Fibronectin type-III domain-containing protein" evidence="1">
    <location>
        <begin position="24"/>
        <end position="585"/>
    </location>
</feature>
<dbReference type="EMBL" id="DTKQ01000051">
    <property type="protein sequence ID" value="HGZ79762.1"/>
    <property type="molecule type" value="Genomic_DNA"/>
</dbReference>
<dbReference type="InterPro" id="IPR013783">
    <property type="entry name" value="Ig-like_fold"/>
</dbReference>
<accession>A0A832IB60</accession>
<dbReference type="SUPFAM" id="SSF50969">
    <property type="entry name" value="YVTN repeat-like/Quinoprotein amine dehydrogenase"/>
    <property type="match status" value="1"/>
</dbReference>
<keyword evidence="1" id="KW-0732">Signal</keyword>
<feature type="signal peptide" evidence="1">
    <location>
        <begin position="1"/>
        <end position="23"/>
    </location>
</feature>
<sequence length="585" mass="64786">MHRFFLLLACVSCLVVVSCVPLCDETGSLTVSVVLKKAIPSVEPTLGVVTLKKGARILSQTFNFPGENSVVFRSIERGNWTVSVELKDDQNYTIYVGETQVEVLAGKQSTVHVPVTLNSADLTVDVSVTSSEASTVELRLEHSQDVILERRNLEDREITFEFHNLASAVWQLKLTLYDQSGNEMLVWPETGSVGLELQPGRMNAYSVRIDQFGNVEIVLEVETIQTVSSATLTNLDEGILISWDPVENAAFYEIYKAEQGYWIKIHECTSTSYLDQDVVENVEYSYVFNVVAESGRHSGFSRPFTVVRDTQRIFVALSDRSVVRFKVNQSHLTPVASNVVSEANDAKLLRAIGNDLYLLTSGSLVRLNANDLTVLSSQNVLLFTGTNSAFNDEYFFQVGSNTLRRYSLPNSATYETAPIGGTAVDADRYVVVLNGQTVSLVDPVTLQVLSTKTISNAQRIFTRGELVFVYVQDVSHRLEVYSVSDNNLELVKTYAVEGDVKRLDASEQFFCLGVYGKGIYLGRLTDATLTKINSNFPVSIKIVGNLLYTLFTDRLEVYTVDVASLSVSLTARSNFTQQALAMIAD</sequence>
<reference evidence="2" key="1">
    <citation type="journal article" date="2020" name="mSystems">
        <title>Genome- and Community-Level Interaction Insights into Carbon Utilization and Element Cycling Functions of Hydrothermarchaeota in Hydrothermal Sediment.</title>
        <authorList>
            <person name="Zhou Z."/>
            <person name="Liu Y."/>
            <person name="Xu W."/>
            <person name="Pan J."/>
            <person name="Luo Z.H."/>
            <person name="Li M."/>
        </authorList>
    </citation>
    <scope>NUCLEOTIDE SEQUENCE [LARGE SCALE GENOMIC DNA]</scope>
    <source>
        <strain evidence="2">SpSt-86</strain>
    </source>
</reference>
<proteinExistence type="predicted"/>
<dbReference type="Gene3D" id="2.60.40.10">
    <property type="entry name" value="Immunoglobulins"/>
    <property type="match status" value="1"/>
</dbReference>
<dbReference type="AlphaFoldDB" id="A0A832IB60"/>